<dbReference type="Proteomes" id="UP000825100">
    <property type="component" value="Chromosome"/>
</dbReference>
<evidence type="ECO:0000313" key="4">
    <source>
        <dbReference type="Proteomes" id="UP000825100"/>
    </source>
</evidence>
<keyword evidence="2" id="KW-0472">Membrane</keyword>
<protein>
    <submittedName>
        <fullName evidence="3">Uncharacterized protein</fullName>
    </submittedName>
</protein>
<feature type="transmembrane region" description="Helical" evidence="2">
    <location>
        <begin position="12"/>
        <end position="34"/>
    </location>
</feature>
<gene>
    <name evidence="3" type="ORF">LTWDN19_00180</name>
</gene>
<accession>A0ABM7QR46</accession>
<evidence type="ECO:0000256" key="1">
    <source>
        <dbReference type="SAM" id="MobiDB-lite"/>
    </source>
</evidence>
<proteinExistence type="predicted"/>
<keyword evidence="2" id="KW-1133">Transmembrane helix</keyword>
<reference evidence="3 4" key="1">
    <citation type="submission" date="2021-05" db="EMBL/GenBank/DDBJ databases">
        <title>Complete Genome Sequence of Latilactobacillus sp. Strain WDN19, a High D-Aspartate-producing Lactic Acid Bacterium Isolated from a Japanese Pickle.</title>
        <authorList>
            <person name="Kajitani K."/>
            <person name="Takahashi S."/>
        </authorList>
    </citation>
    <scope>NUCLEOTIDE SEQUENCE [LARGE SCALE GENOMIC DNA]</scope>
    <source>
        <strain evidence="3 4">WDN19</strain>
    </source>
</reference>
<evidence type="ECO:0000256" key="2">
    <source>
        <dbReference type="SAM" id="Phobius"/>
    </source>
</evidence>
<dbReference type="RefSeq" id="WP_253732126.1">
    <property type="nucleotide sequence ID" value="NZ_CP016467.1"/>
</dbReference>
<dbReference type="EMBL" id="AP024685">
    <property type="protein sequence ID" value="BCX29451.1"/>
    <property type="molecule type" value="Genomic_DNA"/>
</dbReference>
<feature type="region of interest" description="Disordered" evidence="1">
    <location>
        <begin position="72"/>
        <end position="94"/>
    </location>
</feature>
<keyword evidence="4" id="KW-1185">Reference proteome</keyword>
<sequence>MHGLGGLNWGEWASIIAIITFLAGLISLLFKYAIFGPFRGDIKELNQNFTLLNNNLAELKTDINRLDRRADEHDRRLDRHHERIKHLKGEHDEN</sequence>
<keyword evidence="2" id="KW-0812">Transmembrane</keyword>
<evidence type="ECO:0000313" key="3">
    <source>
        <dbReference type="EMBL" id="BCX29451.1"/>
    </source>
</evidence>
<organism evidence="3 4">
    <name type="scientific">Latilactobacillus curvatus</name>
    <name type="common">Lactobacillus curvatus</name>
    <dbReference type="NCBI Taxonomy" id="28038"/>
    <lineage>
        <taxon>Bacteria</taxon>
        <taxon>Bacillati</taxon>
        <taxon>Bacillota</taxon>
        <taxon>Bacilli</taxon>
        <taxon>Lactobacillales</taxon>
        <taxon>Lactobacillaceae</taxon>
        <taxon>Latilactobacillus</taxon>
    </lineage>
</organism>
<name>A0ABM7QR46_LATCU</name>